<feature type="transmembrane region" description="Helical" evidence="6">
    <location>
        <begin position="78"/>
        <end position="97"/>
    </location>
</feature>
<gene>
    <name evidence="7" type="ORF">GCM10022399_21120</name>
</gene>
<keyword evidence="4 6" id="KW-0472">Membrane</keyword>
<dbReference type="EMBL" id="BAABDC010000003">
    <property type="protein sequence ID" value="GAA3704299.1"/>
    <property type="molecule type" value="Genomic_DNA"/>
</dbReference>
<feature type="transmembrane region" description="Helical" evidence="6">
    <location>
        <begin position="361"/>
        <end position="379"/>
    </location>
</feature>
<feature type="transmembrane region" description="Helical" evidence="6">
    <location>
        <begin position="118"/>
        <end position="138"/>
    </location>
</feature>
<feature type="transmembrane region" description="Helical" evidence="6">
    <location>
        <begin position="327"/>
        <end position="349"/>
    </location>
</feature>
<protein>
    <submittedName>
        <fullName evidence="7">Chloride channel protein</fullName>
    </submittedName>
</protein>
<sequence length="460" mass="45910">MTDASAAPGGPGSPGGSGELDPTSIVRSKAYLSALVLAALLGIPISAVAYGFLALVGALQTYLFDDLPAQLFDGATPAWWPVPWLMLCGLLVALTIRELPGTAGHSPALGFKAASGPAAGRDLPGIVLAALATLGLGAVLGPEAPLIALGGGLAAVTVRLVRRDAPPMAVTIMASAGSFAAVSTLLGSPLLGAFLIMEAAGIAGATLSLVALPGLLASGIGALVFVGLDAWTGLGTFSLALTTVPPGVQPTIASLLWAVPVGLLGALLGWAVRWVGLSLRPVVHRSRVPVTVALGLLVGLCATAYQVTTGRGFTEVLFSGQNALPGLVASAAAYPLGTLLLLGLFKALAYGLSLSAFRGGPVFPSMFIGAVLGITLSGLPGMQLAAAIGTGIGAMCCAMLRLPLTSVLLATLLMGTDGLTVIPQVVVAVVVSFVVTALLPTPRTSLVSGTQEEPEVTRSE</sequence>
<feature type="transmembrane region" description="Helical" evidence="6">
    <location>
        <begin position="252"/>
        <end position="276"/>
    </location>
</feature>
<keyword evidence="8" id="KW-1185">Reference proteome</keyword>
<feature type="transmembrane region" description="Helical" evidence="6">
    <location>
        <begin position="288"/>
        <end position="307"/>
    </location>
</feature>
<evidence type="ECO:0000256" key="6">
    <source>
        <dbReference type="SAM" id="Phobius"/>
    </source>
</evidence>
<accession>A0ABP7DH78</accession>
<dbReference type="CDD" id="cd00400">
    <property type="entry name" value="Voltage_gated_ClC"/>
    <property type="match status" value="1"/>
</dbReference>
<feature type="compositionally biased region" description="Gly residues" evidence="5">
    <location>
        <begin position="9"/>
        <end position="18"/>
    </location>
</feature>
<keyword evidence="2 6" id="KW-0812">Transmembrane</keyword>
<dbReference type="RefSeq" id="WP_344945553.1">
    <property type="nucleotide sequence ID" value="NZ_BAABDC010000003.1"/>
</dbReference>
<dbReference type="InterPro" id="IPR001807">
    <property type="entry name" value="ClC"/>
</dbReference>
<organism evidence="7 8">
    <name type="scientific">Terrabacter ginsenosidimutans</name>
    <dbReference type="NCBI Taxonomy" id="490575"/>
    <lineage>
        <taxon>Bacteria</taxon>
        <taxon>Bacillati</taxon>
        <taxon>Actinomycetota</taxon>
        <taxon>Actinomycetes</taxon>
        <taxon>Micrococcales</taxon>
        <taxon>Intrasporangiaceae</taxon>
        <taxon>Terrabacter</taxon>
    </lineage>
</organism>
<evidence type="ECO:0000256" key="5">
    <source>
        <dbReference type="SAM" id="MobiDB-lite"/>
    </source>
</evidence>
<keyword evidence="3 6" id="KW-1133">Transmembrane helix</keyword>
<feature type="transmembrane region" description="Helical" evidence="6">
    <location>
        <begin position="34"/>
        <end position="58"/>
    </location>
</feature>
<feature type="transmembrane region" description="Helical" evidence="6">
    <location>
        <begin position="144"/>
        <end position="161"/>
    </location>
</feature>
<feature type="region of interest" description="Disordered" evidence="5">
    <location>
        <begin position="1"/>
        <end position="20"/>
    </location>
</feature>
<dbReference type="InterPro" id="IPR050368">
    <property type="entry name" value="ClC-type_chloride_channel"/>
</dbReference>
<evidence type="ECO:0000256" key="3">
    <source>
        <dbReference type="ARBA" id="ARBA00022989"/>
    </source>
</evidence>
<evidence type="ECO:0000313" key="7">
    <source>
        <dbReference type="EMBL" id="GAA3704299.1"/>
    </source>
</evidence>
<comment type="subcellular location">
    <subcellularLocation>
        <location evidence="1">Membrane</location>
        <topology evidence="1">Multi-pass membrane protein</topology>
    </subcellularLocation>
</comment>
<dbReference type="PANTHER" id="PTHR43427">
    <property type="entry name" value="CHLORIDE CHANNEL PROTEIN CLC-E"/>
    <property type="match status" value="1"/>
</dbReference>
<dbReference type="Proteomes" id="UP001501468">
    <property type="component" value="Unassembled WGS sequence"/>
</dbReference>
<comment type="caution">
    <text evidence="7">The sequence shown here is derived from an EMBL/GenBank/DDBJ whole genome shotgun (WGS) entry which is preliminary data.</text>
</comment>
<feature type="transmembrane region" description="Helical" evidence="6">
    <location>
        <begin position="219"/>
        <end position="240"/>
    </location>
</feature>
<name>A0ABP7DH78_9MICO</name>
<feature type="transmembrane region" description="Helical" evidence="6">
    <location>
        <begin position="192"/>
        <end position="212"/>
    </location>
</feature>
<proteinExistence type="predicted"/>
<feature type="transmembrane region" description="Helical" evidence="6">
    <location>
        <begin position="421"/>
        <end position="439"/>
    </location>
</feature>
<feature type="transmembrane region" description="Helical" evidence="6">
    <location>
        <begin position="168"/>
        <end position="186"/>
    </location>
</feature>
<evidence type="ECO:0000256" key="4">
    <source>
        <dbReference type="ARBA" id="ARBA00023136"/>
    </source>
</evidence>
<feature type="transmembrane region" description="Helical" evidence="6">
    <location>
        <begin position="385"/>
        <end position="409"/>
    </location>
</feature>
<evidence type="ECO:0000256" key="2">
    <source>
        <dbReference type="ARBA" id="ARBA00022692"/>
    </source>
</evidence>
<dbReference type="SUPFAM" id="SSF81340">
    <property type="entry name" value="Clc chloride channel"/>
    <property type="match status" value="1"/>
</dbReference>
<reference evidence="8" key="1">
    <citation type="journal article" date="2019" name="Int. J. Syst. Evol. Microbiol.">
        <title>The Global Catalogue of Microorganisms (GCM) 10K type strain sequencing project: providing services to taxonomists for standard genome sequencing and annotation.</title>
        <authorList>
            <consortium name="The Broad Institute Genomics Platform"/>
            <consortium name="The Broad Institute Genome Sequencing Center for Infectious Disease"/>
            <person name="Wu L."/>
            <person name="Ma J."/>
        </authorList>
    </citation>
    <scope>NUCLEOTIDE SEQUENCE [LARGE SCALE GENOMIC DNA]</scope>
    <source>
        <strain evidence="8">JCM 17125</strain>
    </source>
</reference>
<dbReference type="InterPro" id="IPR014743">
    <property type="entry name" value="Cl-channel_core"/>
</dbReference>
<dbReference type="Gene3D" id="1.10.3080.10">
    <property type="entry name" value="Clc chloride channel"/>
    <property type="match status" value="1"/>
</dbReference>
<dbReference type="Pfam" id="PF00654">
    <property type="entry name" value="Voltage_CLC"/>
    <property type="match status" value="1"/>
</dbReference>
<evidence type="ECO:0000313" key="8">
    <source>
        <dbReference type="Proteomes" id="UP001501468"/>
    </source>
</evidence>
<evidence type="ECO:0000256" key="1">
    <source>
        <dbReference type="ARBA" id="ARBA00004141"/>
    </source>
</evidence>